<reference evidence="6 7" key="1">
    <citation type="submission" date="2019-09" db="EMBL/GenBank/DDBJ databases">
        <title>NBRP : Genome information of microbial organism related human and environment.</title>
        <authorList>
            <person name="Hattori M."/>
            <person name="Oshima K."/>
            <person name="Inaba H."/>
            <person name="Suda W."/>
            <person name="Sakamoto M."/>
            <person name="Iino T."/>
            <person name="Kitahara M."/>
            <person name="Oshida Y."/>
            <person name="Iida T."/>
            <person name="Kudo T."/>
            <person name="Itoh T."/>
            <person name="Ohkuma M."/>
        </authorList>
    </citation>
    <scope>NUCLEOTIDE SEQUENCE [LARGE SCALE GENOMIC DNA]</scope>
    <source>
        <strain evidence="4 6">Hi-2</strain>
        <strain evidence="5 7">Mie-1</strain>
    </source>
</reference>
<evidence type="ECO:0000313" key="4">
    <source>
        <dbReference type="EMBL" id="GEQ97575.1"/>
    </source>
</evidence>
<dbReference type="EMBL" id="BKCM01000011">
    <property type="protein sequence ID" value="GER01521.1"/>
    <property type="molecule type" value="Genomic_DNA"/>
</dbReference>
<feature type="coiled-coil region" evidence="1">
    <location>
        <begin position="167"/>
        <end position="237"/>
    </location>
</feature>
<keyword evidence="1" id="KW-0175">Coiled coil</keyword>
<dbReference type="Proteomes" id="UP000322084">
    <property type="component" value="Unassembled WGS sequence"/>
</dbReference>
<evidence type="ECO:0000256" key="3">
    <source>
        <dbReference type="SAM" id="Phobius"/>
    </source>
</evidence>
<dbReference type="RefSeq" id="WP_150000030.1">
    <property type="nucleotide sequence ID" value="NZ_BKCL01000003.1"/>
</dbReference>
<evidence type="ECO:0000313" key="6">
    <source>
        <dbReference type="Proteomes" id="UP000322084"/>
    </source>
</evidence>
<proteinExistence type="predicted"/>
<keyword evidence="3" id="KW-0812">Transmembrane</keyword>
<keyword evidence="3" id="KW-1133">Transmembrane helix</keyword>
<accession>A0A5A7MRF5</accession>
<protein>
    <submittedName>
        <fullName evidence="5">Uncharacterized protein</fullName>
    </submittedName>
</protein>
<feature type="compositionally biased region" description="Basic and acidic residues" evidence="2">
    <location>
        <begin position="15"/>
        <end position="26"/>
    </location>
</feature>
<dbReference type="AlphaFoldDB" id="A0A5A7MZN1"/>
<keyword evidence="7" id="KW-1185">Reference proteome</keyword>
<evidence type="ECO:0000256" key="2">
    <source>
        <dbReference type="SAM" id="MobiDB-lite"/>
    </source>
</evidence>
<comment type="caution">
    <text evidence="5">The sequence shown here is derived from an EMBL/GenBank/DDBJ whole genome shotgun (WGS) entry which is preliminary data.</text>
</comment>
<dbReference type="Proteomes" id="UP000325187">
    <property type="component" value="Unassembled WGS sequence"/>
</dbReference>
<feature type="transmembrane region" description="Helical" evidence="3">
    <location>
        <begin position="42"/>
        <end position="64"/>
    </location>
</feature>
<organism evidence="5 7">
    <name type="scientific">Iodidimonas gelatinilytica</name>
    <dbReference type="NCBI Taxonomy" id="1236966"/>
    <lineage>
        <taxon>Bacteria</taxon>
        <taxon>Pseudomonadati</taxon>
        <taxon>Pseudomonadota</taxon>
        <taxon>Alphaproteobacteria</taxon>
        <taxon>Iodidimonadales</taxon>
        <taxon>Iodidimonadaceae</taxon>
        <taxon>Iodidimonas</taxon>
    </lineage>
</organism>
<keyword evidence="3" id="KW-0472">Membrane</keyword>
<evidence type="ECO:0000256" key="1">
    <source>
        <dbReference type="SAM" id="Coils"/>
    </source>
</evidence>
<feature type="region of interest" description="Disordered" evidence="2">
    <location>
        <begin position="1"/>
        <end position="34"/>
    </location>
</feature>
<name>A0A5A7MZN1_9PROT</name>
<gene>
    <name evidence="4" type="ORF">JCM17844_12120</name>
    <name evidence="5" type="ORF">JCM17845_21440</name>
</gene>
<dbReference type="EMBL" id="BKCL01000003">
    <property type="protein sequence ID" value="GEQ97575.1"/>
    <property type="molecule type" value="Genomic_DNA"/>
</dbReference>
<evidence type="ECO:0000313" key="5">
    <source>
        <dbReference type="EMBL" id="GER01521.1"/>
    </source>
</evidence>
<accession>A0A5A7MZN1</accession>
<evidence type="ECO:0000313" key="7">
    <source>
        <dbReference type="Proteomes" id="UP000325187"/>
    </source>
</evidence>
<sequence length="442" mass="46473">MTERHDGEDPPVIEGEFHEDTPHSADKSGQGPRSSGRRAVAFLPWFLLLLLLSFIGGLFAMPYVERQMVAWGMMEPRPANSMARMAQDETARAQLADLSRAQQDLMGRLKIVEVAARQLGEESTATLSRLDRLGDDLADMSARLDVAQAMPDAAQGGAEEGVSAGAAAGIVQEMASLRDRMAALEAAMSQNQDGAGTAPLGQFNAINDALAAARTERRGLDQRLEGLTSRMASLEAVDRGVTMMTPGLAGSLLAIGRRVDTGQPYAGPLADLRAALVDKPPLMRLGAAQPLAILAPHAAKGLPGMDRLTKDFAALAGDVQRALLSGALGQTQDKAGEPGVLTWLKNLVVVRPADPKDGSDGAAQVSQMEALLEAGDLEGAVALAEALPDAARAVLVGWLGAAHEQLKAKAAFQQLLTLLGSTQAEDRLEQAPDAPQESRPTP</sequence>